<organism evidence="11 12">
    <name type="scientific">Tropilaelaps mercedesae</name>
    <dbReference type="NCBI Taxonomy" id="418985"/>
    <lineage>
        <taxon>Eukaryota</taxon>
        <taxon>Metazoa</taxon>
        <taxon>Ecdysozoa</taxon>
        <taxon>Arthropoda</taxon>
        <taxon>Chelicerata</taxon>
        <taxon>Arachnida</taxon>
        <taxon>Acari</taxon>
        <taxon>Parasitiformes</taxon>
        <taxon>Mesostigmata</taxon>
        <taxon>Gamasina</taxon>
        <taxon>Dermanyssoidea</taxon>
        <taxon>Laelapidae</taxon>
        <taxon>Tropilaelaps</taxon>
    </lineage>
</organism>
<evidence type="ECO:0000313" key="12">
    <source>
        <dbReference type="Proteomes" id="UP000192247"/>
    </source>
</evidence>
<dbReference type="InterPro" id="IPR038129">
    <property type="entry name" value="Nanos_sf"/>
</dbReference>
<protein>
    <recommendedName>
        <fullName evidence="10">Nanos-type domain-containing protein</fullName>
    </recommendedName>
</protein>
<dbReference type="Gene3D" id="4.10.60.30">
    <property type="entry name" value="Nanos, RNA-binding domain"/>
    <property type="match status" value="1"/>
</dbReference>
<feature type="domain" description="Nanos-type" evidence="10">
    <location>
        <begin position="222"/>
        <end position="277"/>
    </location>
</feature>
<dbReference type="GO" id="GO:0008270">
    <property type="term" value="F:zinc ion binding"/>
    <property type="evidence" value="ECO:0007669"/>
    <property type="project" value="UniProtKB-KW"/>
</dbReference>
<feature type="region of interest" description="Disordered" evidence="9">
    <location>
        <begin position="1"/>
        <end position="30"/>
    </location>
</feature>
<evidence type="ECO:0000256" key="6">
    <source>
        <dbReference type="ARBA" id="ARBA00022845"/>
    </source>
</evidence>
<dbReference type="InParanoid" id="A0A1V9XD26"/>
<dbReference type="PROSITE" id="PS51522">
    <property type="entry name" value="ZF_NANOS"/>
    <property type="match status" value="1"/>
</dbReference>
<evidence type="ECO:0000256" key="3">
    <source>
        <dbReference type="ARBA" id="ARBA00022723"/>
    </source>
</evidence>
<evidence type="ECO:0000256" key="9">
    <source>
        <dbReference type="SAM" id="MobiDB-lite"/>
    </source>
</evidence>
<evidence type="ECO:0000256" key="1">
    <source>
        <dbReference type="ARBA" id="ARBA00004496"/>
    </source>
</evidence>
<name>A0A1V9XD26_9ACAR</name>
<keyword evidence="7 8" id="KW-0694">RNA-binding</keyword>
<dbReference type="EMBL" id="MNPL01014831">
    <property type="protein sequence ID" value="OQR71336.1"/>
    <property type="molecule type" value="Genomic_DNA"/>
</dbReference>
<feature type="compositionally biased region" description="Basic and acidic residues" evidence="9">
    <location>
        <begin position="18"/>
        <end position="30"/>
    </location>
</feature>
<comment type="similarity">
    <text evidence="8">Belongs to the nanos family.</text>
</comment>
<dbReference type="OrthoDB" id="10010129at2759"/>
<keyword evidence="5" id="KW-0862">Zinc</keyword>
<dbReference type="PANTHER" id="PTHR12887">
    <property type="entry name" value="NANOS PROTEIN"/>
    <property type="match status" value="1"/>
</dbReference>
<dbReference type="Proteomes" id="UP000192247">
    <property type="component" value="Unassembled WGS sequence"/>
</dbReference>
<dbReference type="Pfam" id="PF05741">
    <property type="entry name" value="zf-nanos"/>
    <property type="match status" value="1"/>
</dbReference>
<proteinExistence type="inferred from homology"/>
<dbReference type="InterPro" id="IPR008705">
    <property type="entry name" value="Nanos/Xcar2"/>
</dbReference>
<evidence type="ECO:0000313" key="11">
    <source>
        <dbReference type="EMBL" id="OQR71336.1"/>
    </source>
</evidence>
<feature type="compositionally biased region" description="Polar residues" evidence="9">
    <location>
        <begin position="313"/>
        <end position="322"/>
    </location>
</feature>
<reference evidence="11 12" key="1">
    <citation type="journal article" date="2017" name="Gigascience">
        <title>Draft genome of the honey bee ectoparasitic mite, Tropilaelaps mercedesae, is shaped by the parasitic life history.</title>
        <authorList>
            <person name="Dong X."/>
            <person name="Armstrong S.D."/>
            <person name="Xia D."/>
            <person name="Makepeace B.L."/>
            <person name="Darby A.C."/>
            <person name="Kadowaki T."/>
        </authorList>
    </citation>
    <scope>NUCLEOTIDE SEQUENCE [LARGE SCALE GENOMIC DNA]</scope>
    <source>
        <strain evidence="11">Wuxi-XJTLU</strain>
    </source>
</reference>
<keyword evidence="3" id="KW-0479">Metal-binding</keyword>
<dbReference type="GO" id="GO:0005737">
    <property type="term" value="C:cytoplasm"/>
    <property type="evidence" value="ECO:0007669"/>
    <property type="project" value="UniProtKB-SubCell"/>
</dbReference>
<evidence type="ECO:0000256" key="7">
    <source>
        <dbReference type="ARBA" id="ARBA00022884"/>
    </source>
</evidence>
<comment type="subcellular location">
    <subcellularLocation>
        <location evidence="1">Cytoplasm</location>
    </subcellularLocation>
</comment>
<keyword evidence="12" id="KW-1185">Reference proteome</keyword>
<dbReference type="GO" id="GO:0003723">
    <property type="term" value="F:RNA binding"/>
    <property type="evidence" value="ECO:0007669"/>
    <property type="project" value="UniProtKB-UniRule"/>
</dbReference>
<evidence type="ECO:0000256" key="5">
    <source>
        <dbReference type="ARBA" id="ARBA00022833"/>
    </source>
</evidence>
<accession>A0A1V9XD26</accession>
<evidence type="ECO:0000256" key="8">
    <source>
        <dbReference type="PROSITE-ProRule" id="PRU00855"/>
    </source>
</evidence>
<dbReference type="STRING" id="418985.A0A1V9XD26"/>
<dbReference type="InterPro" id="IPR024161">
    <property type="entry name" value="Znf_nanos-typ"/>
</dbReference>
<evidence type="ECO:0000256" key="2">
    <source>
        <dbReference type="ARBA" id="ARBA00022490"/>
    </source>
</evidence>
<dbReference type="AlphaFoldDB" id="A0A1V9XD26"/>
<keyword evidence="2" id="KW-0963">Cytoplasm</keyword>
<keyword evidence="4 8" id="KW-0863">Zinc-finger</keyword>
<keyword evidence="6 8" id="KW-0810">Translation regulation</keyword>
<sequence>MANVVSEHQVVKEAVPQDDAKTFTHSPHSEDKHYISAVHHEKNPELVHGQEQLIVLPPEQMGISIAEMPMYDGMTGVIQPTAHIAAQHIPAHPTPYYQVVPPPAYYHQQAHYATPMASGPTHPEPAHAPVAQSYASPTVMYVPMSYYHQEPQPAIRHHTTIANVSAMMPSPGVTYHQVPVEYTPAPIAQVAPVPQQPAPQAATVAPANYKTGHRQRVVIWNYCQFCQNNKEPEEFYRSHTLRDSSGRVLCPVLRAYNCPLCNNGGGDRAHTKSYCPQVRNRQQMNNNACHNGRRHSNHSNSLHNNHQPKMKNHSQQFQSNVPVSEMEQIAA</sequence>
<evidence type="ECO:0000259" key="10">
    <source>
        <dbReference type="PROSITE" id="PS51522"/>
    </source>
</evidence>
<gene>
    <name evidence="11" type="ORF">BIW11_03989</name>
</gene>
<feature type="region of interest" description="Disordered" evidence="9">
    <location>
        <begin position="287"/>
        <end position="331"/>
    </location>
</feature>
<comment type="caution">
    <text evidence="11">The sequence shown here is derived from an EMBL/GenBank/DDBJ whole genome shotgun (WGS) entry which is preliminary data.</text>
</comment>
<dbReference type="GO" id="GO:0006417">
    <property type="term" value="P:regulation of translation"/>
    <property type="evidence" value="ECO:0007669"/>
    <property type="project" value="UniProtKB-UniRule"/>
</dbReference>
<evidence type="ECO:0000256" key="4">
    <source>
        <dbReference type="ARBA" id="ARBA00022771"/>
    </source>
</evidence>